<dbReference type="RefSeq" id="WP_161405590.1">
    <property type="nucleotide sequence ID" value="NZ_WTUZ01000010.1"/>
</dbReference>
<evidence type="ECO:0000313" key="4">
    <source>
        <dbReference type="Proteomes" id="UP000481087"/>
    </source>
</evidence>
<evidence type="ECO:0000259" key="2">
    <source>
        <dbReference type="Pfam" id="PF09992"/>
    </source>
</evidence>
<dbReference type="EMBL" id="WTUZ01000010">
    <property type="protein sequence ID" value="MZQ81291.1"/>
    <property type="molecule type" value="Genomic_DNA"/>
</dbReference>
<feature type="transmembrane region" description="Helical" evidence="1">
    <location>
        <begin position="20"/>
        <end position="37"/>
    </location>
</feature>
<feature type="domain" description="Phosphodiester glycosidase" evidence="2">
    <location>
        <begin position="146"/>
        <end position="259"/>
    </location>
</feature>
<name>A0A6L8UV78_9BACL</name>
<keyword evidence="1" id="KW-0472">Membrane</keyword>
<organism evidence="3 4">
    <name type="scientific">Paenibacillus silvestris</name>
    <dbReference type="NCBI Taxonomy" id="2606219"/>
    <lineage>
        <taxon>Bacteria</taxon>
        <taxon>Bacillati</taxon>
        <taxon>Bacillota</taxon>
        <taxon>Bacilli</taxon>
        <taxon>Bacillales</taxon>
        <taxon>Paenibacillaceae</taxon>
        <taxon>Paenibacillus</taxon>
    </lineage>
</organism>
<protein>
    <recommendedName>
        <fullName evidence="2">Phosphodiester glycosidase domain-containing protein</fullName>
    </recommendedName>
</protein>
<keyword evidence="4" id="KW-1185">Reference proteome</keyword>
<dbReference type="InterPro" id="IPR018711">
    <property type="entry name" value="NAGPA"/>
</dbReference>
<dbReference type="Proteomes" id="UP000481087">
    <property type="component" value="Unassembled WGS sequence"/>
</dbReference>
<dbReference type="AlphaFoldDB" id="A0A6L8UV78"/>
<sequence length="267" mass="30544">MYNSRLSQLLLTKFNRNHLILIAFVLLLISIISYYQSDFARPHHYHFTKQKASNGVVLHTIQTTPDNIRLQAIDTNVTQTPYYGINGGFFWEGALLSIAVINDHPLKGLPGDYGSGWYNTGVDTNLRRGTLVWDDITKHFSIQVVTHAGELNVTDKQHYWAQGGVSMRLNDSFGWENDMILEQMPAYDESRMRTAIVYDNHENIYMIVTPTNCTIAEFRAAILEKLGDRKLVDGIYLDGDGSSQMQCRYVQLKGDQRQVYQMLTLIQ</sequence>
<keyword evidence="1" id="KW-1133">Transmembrane helix</keyword>
<evidence type="ECO:0000256" key="1">
    <source>
        <dbReference type="SAM" id="Phobius"/>
    </source>
</evidence>
<comment type="caution">
    <text evidence="3">The sequence shown here is derived from an EMBL/GenBank/DDBJ whole genome shotgun (WGS) entry which is preliminary data.</text>
</comment>
<accession>A0A6L8UV78</accession>
<proteinExistence type="predicted"/>
<reference evidence="3 4" key="1">
    <citation type="submission" date="2019-12" db="EMBL/GenBank/DDBJ databases">
        <title>Paenibacillus sp. nov. sp. isolated from soil.</title>
        <authorList>
            <person name="Kim J."/>
            <person name="Jeong S.E."/>
            <person name="Jung H.S."/>
            <person name="Jeon C.O."/>
        </authorList>
    </citation>
    <scope>NUCLEOTIDE SEQUENCE [LARGE SCALE GENOMIC DNA]</scope>
    <source>
        <strain evidence="3 4">5J-6</strain>
    </source>
</reference>
<evidence type="ECO:0000313" key="3">
    <source>
        <dbReference type="EMBL" id="MZQ81291.1"/>
    </source>
</evidence>
<keyword evidence="1" id="KW-0812">Transmembrane</keyword>
<gene>
    <name evidence="3" type="ORF">GQF01_04025</name>
</gene>
<dbReference type="Pfam" id="PF09992">
    <property type="entry name" value="NAGPA"/>
    <property type="match status" value="1"/>
</dbReference>